<evidence type="ECO:0000256" key="2">
    <source>
        <dbReference type="ARBA" id="ARBA00023136"/>
    </source>
</evidence>
<reference evidence="4 5" key="2">
    <citation type="journal article" date="2012" name="Proc. Natl. Acad. Sci. U.S.A.">
        <title>Gain and loss of multiple functionally related, horizontally transferred genes in the reduced genomes of two microsporidian parasites.</title>
        <authorList>
            <person name="Pombert J.-F."/>
            <person name="Selman M."/>
            <person name="Burki F."/>
            <person name="Bardell F.T."/>
            <person name="Farinelli L."/>
            <person name="Solter L.F."/>
            <person name="Whitman D.W."/>
            <person name="Weiss L.M."/>
            <person name="Corradi N."/>
            <person name="Keeling P.J."/>
        </authorList>
    </citation>
    <scope>NUCLEOTIDE SEQUENCE [LARGE SCALE GENOMIC DNA]</scope>
    <source>
        <strain evidence="4 5">ATCC 50506</strain>
    </source>
</reference>
<gene>
    <name evidence="4" type="ORF">Eint_110970</name>
</gene>
<sequence>MRRNSMYIQIPRDPRTDRTSFIVSMPEQMKGKIESQKWEEIVSGLNNIFYELESPSLMSFIKTVFIIPFLVGSPKNVFVRVEEYLSDANKLLGKHGLRIVHPGNHQYVELEVEIYQD</sequence>
<protein>
    <recommendedName>
        <fullName evidence="3">Golgin subfamily A member 7/ERF4 domain-containing protein</fullName>
    </recommendedName>
</protein>
<name>E0S9X5_ENCIT</name>
<dbReference type="Pfam" id="PF10256">
    <property type="entry name" value="Erf4"/>
    <property type="match status" value="1"/>
</dbReference>
<dbReference type="OrthoDB" id="2190159at2759"/>
<proteinExistence type="predicted"/>
<comment type="subcellular location">
    <subcellularLocation>
        <location evidence="1">Membrane</location>
    </subcellularLocation>
</comment>
<evidence type="ECO:0000259" key="3">
    <source>
        <dbReference type="Pfam" id="PF10256"/>
    </source>
</evidence>
<evidence type="ECO:0000256" key="1">
    <source>
        <dbReference type="ARBA" id="ARBA00004370"/>
    </source>
</evidence>
<dbReference type="RefSeq" id="XP_003073957.1">
    <property type="nucleotide sequence ID" value="XM_003073911.1"/>
</dbReference>
<feature type="domain" description="Golgin subfamily A member 7/ERF4" evidence="3">
    <location>
        <begin position="8"/>
        <end position="110"/>
    </location>
</feature>
<evidence type="ECO:0000313" key="4">
    <source>
        <dbReference type="EMBL" id="ADM12597.1"/>
    </source>
</evidence>
<dbReference type="AlphaFoldDB" id="E0S9X5"/>
<dbReference type="GO" id="GO:0016020">
    <property type="term" value="C:membrane"/>
    <property type="evidence" value="ECO:0007669"/>
    <property type="project" value="UniProtKB-SubCell"/>
</dbReference>
<accession>E0S9X5</accession>
<dbReference type="VEuPathDB" id="MicrosporidiaDB:Eint_110970"/>
<dbReference type="GeneID" id="9699665"/>
<dbReference type="EMBL" id="CP001952">
    <property type="protein sequence ID" value="ADM12597.1"/>
    <property type="molecule type" value="Genomic_DNA"/>
</dbReference>
<evidence type="ECO:0000313" key="5">
    <source>
        <dbReference type="Proteomes" id="UP000002313"/>
    </source>
</evidence>
<dbReference type="KEGG" id="ein:Eint_110970"/>
<keyword evidence="2" id="KW-0472">Membrane</keyword>
<dbReference type="Proteomes" id="UP000002313">
    <property type="component" value="Chromosome XI"/>
</dbReference>
<reference evidence="4 5" key="1">
    <citation type="journal article" date="2010" name="Nat. Commun.">
        <title>The complete sequence of the smallest known nuclear genome from the microsporidian Encephalitozoon intestinalis.</title>
        <authorList>
            <person name="Corradi N."/>
            <person name="Pombert J.-F."/>
            <person name="Farinelli L."/>
            <person name="Didier E.S."/>
            <person name="Keeling P.J."/>
        </authorList>
    </citation>
    <scope>NUCLEOTIDE SEQUENCE [LARGE SCALE GENOMIC DNA]</scope>
    <source>
        <strain evidence="4 5">ATCC 50506</strain>
    </source>
</reference>
<organism evidence="4 5">
    <name type="scientific">Encephalitozoon intestinalis (strain ATCC 50506)</name>
    <name type="common">Microsporidian parasite</name>
    <name type="synonym">Septata intestinalis</name>
    <dbReference type="NCBI Taxonomy" id="876142"/>
    <lineage>
        <taxon>Eukaryota</taxon>
        <taxon>Fungi</taxon>
        <taxon>Fungi incertae sedis</taxon>
        <taxon>Microsporidia</taxon>
        <taxon>Unikaryonidae</taxon>
        <taxon>Encephalitozoon</taxon>
    </lineage>
</organism>
<keyword evidence="5" id="KW-1185">Reference proteome</keyword>
<dbReference type="InterPro" id="IPR019383">
    <property type="entry name" value="Golgin_A_7/ERF4"/>
</dbReference>
<dbReference type="HOGENOM" id="CLU_167756_0_0_1"/>